<comment type="cofactor">
    <cofactor evidence="2">
        <name>Mg(2+)</name>
        <dbReference type="ChEBI" id="CHEBI:18420"/>
    </cofactor>
</comment>
<keyword evidence="4" id="KW-0479">Metal-binding</keyword>
<accession>A0AAD2E495</accession>
<dbReference type="EC" id="3.1.3.16" evidence="3"/>
<evidence type="ECO:0000256" key="6">
    <source>
        <dbReference type="ARBA" id="ARBA00022842"/>
    </source>
</evidence>
<dbReference type="PROSITE" id="PS01032">
    <property type="entry name" value="PPM_1"/>
    <property type="match status" value="1"/>
</dbReference>
<evidence type="ECO:0000256" key="8">
    <source>
        <dbReference type="ARBA" id="ARBA00023211"/>
    </source>
</evidence>
<dbReference type="Gene3D" id="3.60.40.10">
    <property type="entry name" value="PPM-type phosphatase domain"/>
    <property type="match status" value="1"/>
</dbReference>
<keyword evidence="8" id="KW-0464">Manganese</keyword>
<dbReference type="InterPro" id="IPR001932">
    <property type="entry name" value="PPM-type_phosphatase-like_dom"/>
</dbReference>
<organism evidence="10 11">
    <name type="scientific">Fraxinus pennsylvanica</name>
    <dbReference type="NCBI Taxonomy" id="56036"/>
    <lineage>
        <taxon>Eukaryota</taxon>
        <taxon>Viridiplantae</taxon>
        <taxon>Streptophyta</taxon>
        <taxon>Embryophyta</taxon>
        <taxon>Tracheophyta</taxon>
        <taxon>Spermatophyta</taxon>
        <taxon>Magnoliopsida</taxon>
        <taxon>eudicotyledons</taxon>
        <taxon>Gunneridae</taxon>
        <taxon>Pentapetalae</taxon>
        <taxon>asterids</taxon>
        <taxon>lamiids</taxon>
        <taxon>Lamiales</taxon>
        <taxon>Oleaceae</taxon>
        <taxon>Oleeae</taxon>
        <taxon>Fraxinus</taxon>
    </lineage>
</organism>
<evidence type="ECO:0000256" key="2">
    <source>
        <dbReference type="ARBA" id="ARBA00001946"/>
    </source>
</evidence>
<name>A0AAD2E495_9LAMI</name>
<feature type="domain" description="PPM-type phosphatase" evidence="9">
    <location>
        <begin position="30"/>
        <end position="99"/>
    </location>
</feature>
<dbReference type="GO" id="GO:0046872">
    <property type="term" value="F:metal ion binding"/>
    <property type="evidence" value="ECO:0007669"/>
    <property type="project" value="UniProtKB-KW"/>
</dbReference>
<evidence type="ECO:0000256" key="7">
    <source>
        <dbReference type="ARBA" id="ARBA00022912"/>
    </source>
</evidence>
<keyword evidence="5" id="KW-0378">Hydrolase</keyword>
<reference evidence="10" key="1">
    <citation type="submission" date="2023-05" db="EMBL/GenBank/DDBJ databases">
        <authorList>
            <person name="Huff M."/>
        </authorList>
    </citation>
    <scope>NUCLEOTIDE SEQUENCE</scope>
</reference>
<dbReference type="GO" id="GO:0004722">
    <property type="term" value="F:protein serine/threonine phosphatase activity"/>
    <property type="evidence" value="ECO:0007669"/>
    <property type="project" value="UniProtKB-EC"/>
</dbReference>
<evidence type="ECO:0000313" key="11">
    <source>
        <dbReference type="Proteomes" id="UP000834106"/>
    </source>
</evidence>
<evidence type="ECO:0000259" key="9">
    <source>
        <dbReference type="Pfam" id="PF00481"/>
    </source>
</evidence>
<dbReference type="AlphaFoldDB" id="A0AAD2E495"/>
<dbReference type="InterPro" id="IPR036457">
    <property type="entry name" value="PPM-type-like_dom_sf"/>
</dbReference>
<evidence type="ECO:0000256" key="1">
    <source>
        <dbReference type="ARBA" id="ARBA00001936"/>
    </source>
</evidence>
<keyword evidence="11" id="KW-1185">Reference proteome</keyword>
<dbReference type="Pfam" id="PF00481">
    <property type="entry name" value="PP2C"/>
    <property type="match status" value="1"/>
</dbReference>
<gene>
    <name evidence="10" type="ORF">FPE_LOCUS21681</name>
</gene>
<comment type="cofactor">
    <cofactor evidence="1">
        <name>Mn(2+)</name>
        <dbReference type="ChEBI" id="CHEBI:29035"/>
    </cofactor>
</comment>
<dbReference type="Proteomes" id="UP000834106">
    <property type="component" value="Chromosome 13"/>
</dbReference>
<evidence type="ECO:0000256" key="3">
    <source>
        <dbReference type="ARBA" id="ARBA00013081"/>
    </source>
</evidence>
<evidence type="ECO:0000256" key="4">
    <source>
        <dbReference type="ARBA" id="ARBA00022723"/>
    </source>
</evidence>
<evidence type="ECO:0000256" key="5">
    <source>
        <dbReference type="ARBA" id="ARBA00022801"/>
    </source>
</evidence>
<protein>
    <recommendedName>
        <fullName evidence="3">protein-serine/threonine phosphatase</fullName>
        <ecNumber evidence="3">3.1.3.16</ecNumber>
    </recommendedName>
</protein>
<dbReference type="InterPro" id="IPR000222">
    <property type="entry name" value="PP2C_BS"/>
</dbReference>
<proteinExistence type="predicted"/>
<dbReference type="SUPFAM" id="SSF81606">
    <property type="entry name" value="PP2C-like"/>
    <property type="match status" value="1"/>
</dbReference>
<dbReference type="EMBL" id="OU503048">
    <property type="protein sequence ID" value="CAI9774251.1"/>
    <property type="molecule type" value="Genomic_DNA"/>
</dbReference>
<evidence type="ECO:0000313" key="10">
    <source>
        <dbReference type="EMBL" id="CAI9774251.1"/>
    </source>
</evidence>
<keyword evidence="7" id="KW-0904">Protein phosphatase</keyword>
<sequence length="100" mass="11051">MGAEAEVVIQNGVVPVLDVPCSEVDVKSPETYMEDEHIRIDDLSAHFGSLFSFPKPSAFYGVFDGHGGPEAAAYVRKNAIRFFFEDVNFPQASEVDDAFY</sequence>
<keyword evidence="6" id="KW-0460">Magnesium</keyword>